<comment type="similarity">
    <text evidence="1 4">Belongs to the glycerate kinase type-1 family.</text>
</comment>
<evidence type="ECO:0000256" key="4">
    <source>
        <dbReference type="PIRNR" id="PIRNR006078"/>
    </source>
</evidence>
<sequence length="373" mass="39190">MKIVIAPDAFKGSLHAEEAADAIYSGVKKVYPHAEIVRLPVADGGEGTLAVLVSSTGGTLRTVSVQDPLGRPIDACFGVLGDGKTAVIEMAQASGLLLLEDHELDPMKASTFGTGQLIRHALDAGYREMIIGLGGSATNDGGTGLLEALGVRFLADGQLLQINGEALPFINEIDTSQLDKRLLETDIRIASDVENPFVGEQGASFVFGPQKGANAEMVLRLDEGLRHLADETEKRTGVRLHELRGAGAAGGSAGALIAYCGARLESGIDVVLESMNFAKHLSSSNFIVTGEGKTDRQTLAGKALMGIAKLAKVEGVPVIVISGAIEEAARQELLGWFSELHSLDDGKMSLAELMAYAAVLLENKASTVMQSRK</sequence>
<accession>A0ABM6JXQ5</accession>
<dbReference type="InterPro" id="IPR018193">
    <property type="entry name" value="Glyc_kinase_flavodox-like_fold"/>
</dbReference>
<evidence type="ECO:0000256" key="3">
    <source>
        <dbReference type="ARBA" id="ARBA00022777"/>
    </source>
</evidence>
<evidence type="ECO:0000256" key="2">
    <source>
        <dbReference type="ARBA" id="ARBA00022679"/>
    </source>
</evidence>
<dbReference type="Proteomes" id="UP000192486">
    <property type="component" value="Chromosome"/>
</dbReference>
<evidence type="ECO:0000313" key="6">
    <source>
        <dbReference type="Proteomes" id="UP000192486"/>
    </source>
</evidence>
<dbReference type="PANTHER" id="PTHR21599">
    <property type="entry name" value="GLYCERATE KINASE"/>
    <property type="match status" value="1"/>
</dbReference>
<dbReference type="RefSeq" id="WP_029053573.1">
    <property type="nucleotide sequence ID" value="NZ_CP015108.1"/>
</dbReference>
<dbReference type="Pfam" id="PF02595">
    <property type="entry name" value="Gly_kinase"/>
    <property type="match status" value="1"/>
</dbReference>
<dbReference type="PIRSF" id="PIRSF006078">
    <property type="entry name" value="GlxK"/>
    <property type="match status" value="1"/>
</dbReference>
<dbReference type="SUPFAM" id="SSF110738">
    <property type="entry name" value="Glycerate kinase I"/>
    <property type="match status" value="1"/>
</dbReference>
<dbReference type="Gene3D" id="3.90.1510.10">
    <property type="entry name" value="Glycerate kinase, domain 2"/>
    <property type="match status" value="1"/>
</dbReference>
<dbReference type="InterPro" id="IPR018197">
    <property type="entry name" value="Glycerate_kinase_RE-like"/>
</dbReference>
<dbReference type="InterPro" id="IPR004381">
    <property type="entry name" value="Glycerate_kinase"/>
</dbReference>
<keyword evidence="3 4" id="KW-0418">Kinase</keyword>
<keyword evidence="6" id="KW-1185">Reference proteome</keyword>
<proteinExistence type="inferred from homology"/>
<evidence type="ECO:0000256" key="1">
    <source>
        <dbReference type="ARBA" id="ARBA00006284"/>
    </source>
</evidence>
<name>A0ABM6JXQ5_SPOUR</name>
<reference evidence="5 6" key="1">
    <citation type="submission" date="2016-04" db="EMBL/GenBank/DDBJ databases">
        <title>Comparative Genomics and Epigenetics of Sporosarcina ureae.</title>
        <authorList>
            <person name="Oliver A.S."/>
            <person name="Cooper K.K."/>
        </authorList>
    </citation>
    <scope>NUCLEOTIDE SEQUENCE [LARGE SCALE GENOMIC DNA]</scope>
    <source>
        <strain evidence="5 6">S204</strain>
    </source>
</reference>
<dbReference type="EMBL" id="CP015108">
    <property type="protein sequence ID" value="ARF14733.1"/>
    <property type="molecule type" value="Genomic_DNA"/>
</dbReference>
<protein>
    <submittedName>
        <fullName evidence="5">Glycerate kinase</fullName>
    </submittedName>
</protein>
<dbReference type="NCBIfam" id="TIGR00045">
    <property type="entry name" value="glycerate kinase"/>
    <property type="match status" value="1"/>
</dbReference>
<organism evidence="5 6">
    <name type="scientific">Sporosarcina ureae</name>
    <dbReference type="NCBI Taxonomy" id="1571"/>
    <lineage>
        <taxon>Bacteria</taxon>
        <taxon>Bacillati</taxon>
        <taxon>Bacillota</taxon>
        <taxon>Bacilli</taxon>
        <taxon>Bacillales</taxon>
        <taxon>Caryophanaceae</taxon>
        <taxon>Sporosarcina</taxon>
    </lineage>
</organism>
<dbReference type="PANTHER" id="PTHR21599:SF0">
    <property type="entry name" value="GLYCERATE KINASE"/>
    <property type="match status" value="1"/>
</dbReference>
<keyword evidence="2 4" id="KW-0808">Transferase</keyword>
<dbReference type="GO" id="GO:0016301">
    <property type="term" value="F:kinase activity"/>
    <property type="evidence" value="ECO:0007669"/>
    <property type="project" value="UniProtKB-KW"/>
</dbReference>
<dbReference type="Gene3D" id="3.40.50.10350">
    <property type="entry name" value="Glycerate kinase, domain 1"/>
    <property type="match status" value="1"/>
</dbReference>
<gene>
    <name evidence="5" type="ORF">SporoS204_11595</name>
</gene>
<dbReference type="InterPro" id="IPR036129">
    <property type="entry name" value="Glycerate_kinase_sf"/>
</dbReference>
<evidence type="ECO:0000313" key="5">
    <source>
        <dbReference type="EMBL" id="ARF14733.1"/>
    </source>
</evidence>